<evidence type="ECO:0000259" key="6">
    <source>
        <dbReference type="PROSITE" id="PS50111"/>
    </source>
</evidence>
<dbReference type="FunFam" id="1.10.287.950:FF:000001">
    <property type="entry name" value="Methyl-accepting chemotaxis sensory transducer"/>
    <property type="match status" value="1"/>
</dbReference>
<dbReference type="PANTHER" id="PTHR32089">
    <property type="entry name" value="METHYL-ACCEPTING CHEMOTAXIS PROTEIN MCPB"/>
    <property type="match status" value="1"/>
</dbReference>
<dbReference type="InterPro" id="IPR004090">
    <property type="entry name" value="Chemotax_Me-accpt_rcpt"/>
</dbReference>
<dbReference type="PANTHER" id="PTHR32089:SF112">
    <property type="entry name" value="LYSOZYME-LIKE PROTEIN-RELATED"/>
    <property type="match status" value="1"/>
</dbReference>
<evidence type="ECO:0000256" key="1">
    <source>
        <dbReference type="ARBA" id="ARBA00023224"/>
    </source>
</evidence>
<evidence type="ECO:0000256" key="5">
    <source>
        <dbReference type="SAM" id="Phobius"/>
    </source>
</evidence>
<dbReference type="Pfam" id="PF00015">
    <property type="entry name" value="MCPsignal"/>
    <property type="match status" value="1"/>
</dbReference>
<dbReference type="PROSITE" id="PS50885">
    <property type="entry name" value="HAMP"/>
    <property type="match status" value="1"/>
</dbReference>
<comment type="similarity">
    <text evidence="2">Belongs to the methyl-accepting chemotaxis (MCP) protein family.</text>
</comment>
<dbReference type="Proteomes" id="UP000009234">
    <property type="component" value="Chromosome"/>
</dbReference>
<dbReference type="PRINTS" id="PR00260">
    <property type="entry name" value="CHEMTRNSDUCR"/>
</dbReference>
<dbReference type="CDD" id="cd11386">
    <property type="entry name" value="MCP_signal"/>
    <property type="match status" value="1"/>
</dbReference>
<dbReference type="OrthoDB" id="5392220at2"/>
<accession>F6DSM5</accession>
<keyword evidence="9" id="KW-1185">Reference proteome</keyword>
<sequence>MIPNGKKDKLFTIRTKLLTGFAVILIITTAAGFGILAMLNQMNHSYNQLIESEVQVMNQTHAALVRFEQAALDLRGYMLNGDPNYVLRYQDGIKGVEGSINGLGQSIQSAEGKNYYNTLINSFQEFKVYADGAIKIKQESLAAEDSSNQKVEDYLNQGKGSVERVVQSGNAIVLFMEDQLNKGKVRNNQTASQVKQFTLIGILLSIAGGLIVAIYIVNIICRPVKALTKQAAQIAEGNLSSEKIMVHSRDELMVLAKAFNKMTDHLRNILMELKSKSAKVAAVAQQLTSTIQQTSSGIAASASSMHQMASMVQQVADNTQNVSQVADTTARHAKEGQSAVDNIRGQMNNISDSTQMVGQAIHNLNETAVQVFQIIDLITEIAEQTNLLALNAAIEAARAGEQGRGFAVVADEVRNLAERSARAAGEIKSLISSVQEESDRAVHAMDKGAQEVEIGNQVVLQVGSALGQIIASVQYLDEQIREVAVGSEQMSGGVSGTVATIQEQTAIMQEISSMAEDFASMAAELEKMSGAFQLEEYPEASKEEIIEDFQPQMVEEKPEPCTEEIEPQTKAEQTEALKTEESR</sequence>
<dbReference type="STRING" id="696281.Desru_2901"/>
<dbReference type="KEGG" id="dru:Desru_2901"/>
<proteinExistence type="inferred from homology"/>
<reference evidence="8 9" key="2">
    <citation type="journal article" date="2012" name="Stand. Genomic Sci.">
        <title>Complete genome sequence of the sulfate-reducing firmicute Desulfotomaculum ruminis type strain (DL(T)).</title>
        <authorList>
            <person name="Spring S."/>
            <person name="Visser M."/>
            <person name="Lu M."/>
            <person name="Copeland A."/>
            <person name="Lapidus A."/>
            <person name="Lucas S."/>
            <person name="Cheng J.F."/>
            <person name="Han C."/>
            <person name="Tapia R."/>
            <person name="Goodwin L.A."/>
            <person name="Pitluck S."/>
            <person name="Ivanova N."/>
            <person name="Land M."/>
            <person name="Hauser L."/>
            <person name="Larimer F."/>
            <person name="Rohde M."/>
            <person name="Goker M."/>
            <person name="Detter J.C."/>
            <person name="Kyrpides N.C."/>
            <person name="Woyke T."/>
            <person name="Schaap P.J."/>
            <person name="Plugge C.M."/>
            <person name="Muyzer G."/>
            <person name="Kuever J."/>
            <person name="Pereira I.A."/>
            <person name="Parshina S.N."/>
            <person name="Bernier-Latmani R."/>
            <person name="Stams A.J."/>
            <person name="Klenk H.P."/>
        </authorList>
    </citation>
    <scope>NUCLEOTIDE SEQUENCE [LARGE SCALE GENOMIC DNA]</scope>
    <source>
        <strain evidence="9">ATCC 23193 / DSM 2154 / NCIB 8452 / DL</strain>
    </source>
</reference>
<evidence type="ECO:0000313" key="9">
    <source>
        <dbReference type="Proteomes" id="UP000009234"/>
    </source>
</evidence>
<keyword evidence="5" id="KW-0472">Membrane</keyword>
<dbReference type="Gene3D" id="1.10.287.950">
    <property type="entry name" value="Methyl-accepting chemotaxis protein"/>
    <property type="match status" value="1"/>
</dbReference>
<evidence type="ECO:0000313" key="8">
    <source>
        <dbReference type="EMBL" id="AEG61115.1"/>
    </source>
</evidence>
<dbReference type="GO" id="GO:0006935">
    <property type="term" value="P:chemotaxis"/>
    <property type="evidence" value="ECO:0007669"/>
    <property type="project" value="InterPro"/>
</dbReference>
<dbReference type="SMART" id="SM00283">
    <property type="entry name" value="MA"/>
    <property type="match status" value="1"/>
</dbReference>
<keyword evidence="1 3" id="KW-0807">Transducer</keyword>
<dbReference type="HOGENOM" id="CLU_000445_107_27_9"/>
<evidence type="ECO:0000256" key="4">
    <source>
        <dbReference type="SAM" id="MobiDB-lite"/>
    </source>
</evidence>
<dbReference type="AlphaFoldDB" id="F6DSM5"/>
<evidence type="ECO:0000256" key="3">
    <source>
        <dbReference type="PROSITE-ProRule" id="PRU00284"/>
    </source>
</evidence>
<dbReference type="eggNOG" id="COG0840">
    <property type="taxonomic scope" value="Bacteria"/>
</dbReference>
<dbReference type="GO" id="GO:0004888">
    <property type="term" value="F:transmembrane signaling receptor activity"/>
    <property type="evidence" value="ECO:0007669"/>
    <property type="project" value="InterPro"/>
</dbReference>
<feature type="compositionally biased region" description="Basic and acidic residues" evidence="4">
    <location>
        <begin position="567"/>
        <end position="583"/>
    </location>
</feature>
<dbReference type="InterPro" id="IPR003660">
    <property type="entry name" value="HAMP_dom"/>
</dbReference>
<gene>
    <name evidence="8" type="ordered locus">Desru_2901</name>
</gene>
<reference evidence="9" key="1">
    <citation type="submission" date="2011-05" db="EMBL/GenBank/DDBJ databases">
        <title>Complete sequence of Desulfotomaculum ruminis DSM 2154.</title>
        <authorList>
            <person name="Lucas S."/>
            <person name="Copeland A."/>
            <person name="Lapidus A."/>
            <person name="Cheng J.-F."/>
            <person name="Goodwin L."/>
            <person name="Pitluck S."/>
            <person name="Lu M."/>
            <person name="Detter J.C."/>
            <person name="Han C."/>
            <person name="Tapia R."/>
            <person name="Land M."/>
            <person name="Hauser L."/>
            <person name="Kyrpides N."/>
            <person name="Ivanova N."/>
            <person name="Mikhailova N."/>
            <person name="Pagani I."/>
            <person name="Stams A.J.M."/>
            <person name="Plugge C.M."/>
            <person name="Muyzer G."/>
            <person name="Kuever J."/>
            <person name="Parshina S.N."/>
            <person name="Ivanova A.E."/>
            <person name="Nazina T.N."/>
            <person name="Brambilla E."/>
            <person name="Spring S."/>
            <person name="Klenk H.-P."/>
            <person name="Woyke T."/>
        </authorList>
    </citation>
    <scope>NUCLEOTIDE SEQUENCE [LARGE SCALE GENOMIC DNA]</scope>
    <source>
        <strain evidence="9">ATCC 23193 / DSM 2154 / NCIB 8452 / DL</strain>
    </source>
</reference>
<name>F6DSM5_DESRL</name>
<evidence type="ECO:0000259" key="7">
    <source>
        <dbReference type="PROSITE" id="PS50885"/>
    </source>
</evidence>
<evidence type="ECO:0000256" key="2">
    <source>
        <dbReference type="ARBA" id="ARBA00029447"/>
    </source>
</evidence>
<feature type="domain" description="Methyl-accepting transducer" evidence="6">
    <location>
        <begin position="269"/>
        <end position="519"/>
    </location>
</feature>
<dbReference type="GO" id="GO:0007165">
    <property type="term" value="P:signal transduction"/>
    <property type="evidence" value="ECO:0007669"/>
    <property type="project" value="UniProtKB-KW"/>
</dbReference>
<dbReference type="CDD" id="cd06225">
    <property type="entry name" value="HAMP"/>
    <property type="match status" value="1"/>
</dbReference>
<keyword evidence="5" id="KW-1133">Transmembrane helix</keyword>
<dbReference type="Pfam" id="PF00672">
    <property type="entry name" value="HAMP"/>
    <property type="match status" value="1"/>
</dbReference>
<dbReference type="RefSeq" id="WP_013842867.1">
    <property type="nucleotide sequence ID" value="NC_015589.1"/>
</dbReference>
<feature type="region of interest" description="Disordered" evidence="4">
    <location>
        <begin position="551"/>
        <end position="583"/>
    </location>
</feature>
<dbReference type="PROSITE" id="PS50111">
    <property type="entry name" value="CHEMOTAXIS_TRANSDUC_2"/>
    <property type="match status" value="1"/>
</dbReference>
<protein>
    <submittedName>
        <fullName evidence="8">Chemotaxis sensory transducer</fullName>
    </submittedName>
</protein>
<dbReference type="EMBL" id="CP002780">
    <property type="protein sequence ID" value="AEG61115.1"/>
    <property type="molecule type" value="Genomic_DNA"/>
</dbReference>
<dbReference type="InterPro" id="IPR004089">
    <property type="entry name" value="MCPsignal_dom"/>
</dbReference>
<dbReference type="GO" id="GO:0016020">
    <property type="term" value="C:membrane"/>
    <property type="evidence" value="ECO:0007669"/>
    <property type="project" value="InterPro"/>
</dbReference>
<dbReference type="SUPFAM" id="SSF58104">
    <property type="entry name" value="Methyl-accepting chemotaxis protein (MCP) signaling domain"/>
    <property type="match status" value="1"/>
</dbReference>
<organism evidence="8 9">
    <name type="scientific">Desulforamulus ruminis (strain ATCC 23193 / DSM 2154 / NCIMB 8452 / DL)</name>
    <name type="common">Desulfotomaculum ruminis</name>
    <dbReference type="NCBI Taxonomy" id="696281"/>
    <lineage>
        <taxon>Bacteria</taxon>
        <taxon>Bacillati</taxon>
        <taxon>Bacillota</taxon>
        <taxon>Clostridia</taxon>
        <taxon>Eubacteriales</taxon>
        <taxon>Peptococcaceae</taxon>
        <taxon>Desulforamulus</taxon>
    </lineage>
</organism>
<dbReference type="SMART" id="SM00304">
    <property type="entry name" value="HAMP"/>
    <property type="match status" value="2"/>
</dbReference>
<feature type="domain" description="HAMP" evidence="7">
    <location>
        <begin position="218"/>
        <end position="271"/>
    </location>
</feature>
<dbReference type="Gene3D" id="6.10.340.10">
    <property type="match status" value="1"/>
</dbReference>
<keyword evidence="5" id="KW-0812">Transmembrane</keyword>
<feature type="transmembrane region" description="Helical" evidence="5">
    <location>
        <begin position="20"/>
        <end position="39"/>
    </location>
</feature>
<feature type="transmembrane region" description="Helical" evidence="5">
    <location>
        <begin position="197"/>
        <end position="217"/>
    </location>
</feature>